<dbReference type="AlphaFoldDB" id="A0A5E5BK74"/>
<organism evidence="2 3">
    <name type="scientific">Pandoraea sputorum</name>
    <dbReference type="NCBI Taxonomy" id="93222"/>
    <lineage>
        <taxon>Bacteria</taxon>
        <taxon>Pseudomonadati</taxon>
        <taxon>Pseudomonadota</taxon>
        <taxon>Betaproteobacteria</taxon>
        <taxon>Burkholderiales</taxon>
        <taxon>Burkholderiaceae</taxon>
        <taxon>Pandoraea</taxon>
    </lineage>
</organism>
<reference evidence="2 3" key="1">
    <citation type="submission" date="2019-08" db="EMBL/GenBank/DDBJ databases">
        <authorList>
            <person name="Peeters C."/>
        </authorList>
    </citation>
    <scope>NUCLEOTIDE SEQUENCE [LARGE SCALE GENOMIC DNA]</scope>
    <source>
        <strain evidence="2 3">LMG 31121</strain>
    </source>
</reference>
<dbReference type="RefSeq" id="WP_150811462.1">
    <property type="nucleotide sequence ID" value="NZ_CABPSR010000033.1"/>
</dbReference>
<sequence>MTSKGWISVADRLPELSPSVARVTALVIVNDAALLADGEPGFVDIATYWRDKSVWTITCRSIDRTVSDRPVRVTHWMLLPDPPTLD</sequence>
<dbReference type="EMBL" id="CABPSR010000033">
    <property type="protein sequence ID" value="VVE85748.1"/>
    <property type="molecule type" value="Genomic_DNA"/>
</dbReference>
<evidence type="ECO:0000313" key="2">
    <source>
        <dbReference type="EMBL" id="VVE85748.1"/>
    </source>
</evidence>
<proteinExistence type="predicted"/>
<accession>A0A5E5BK74</accession>
<dbReference type="Proteomes" id="UP000335538">
    <property type="component" value="Unassembled WGS sequence"/>
</dbReference>
<protein>
    <recommendedName>
        <fullName evidence="1">DUF551 domain-containing protein</fullName>
    </recommendedName>
</protein>
<evidence type="ECO:0000259" key="1">
    <source>
        <dbReference type="Pfam" id="PF04448"/>
    </source>
</evidence>
<name>A0A5E5BK74_9BURK</name>
<dbReference type="Pfam" id="PF04448">
    <property type="entry name" value="DUF551"/>
    <property type="match status" value="1"/>
</dbReference>
<gene>
    <name evidence="2" type="ORF">PSP31121_05401</name>
</gene>
<dbReference type="InterPro" id="IPR007539">
    <property type="entry name" value="DUF551"/>
</dbReference>
<feature type="domain" description="DUF551" evidence="1">
    <location>
        <begin position="5"/>
        <end position="84"/>
    </location>
</feature>
<evidence type="ECO:0000313" key="3">
    <source>
        <dbReference type="Proteomes" id="UP000335538"/>
    </source>
</evidence>